<organism evidence="1 2">
    <name type="scientific">Trachymyrmex cornetzi</name>
    <dbReference type="NCBI Taxonomy" id="471704"/>
    <lineage>
        <taxon>Eukaryota</taxon>
        <taxon>Metazoa</taxon>
        <taxon>Ecdysozoa</taxon>
        <taxon>Arthropoda</taxon>
        <taxon>Hexapoda</taxon>
        <taxon>Insecta</taxon>
        <taxon>Pterygota</taxon>
        <taxon>Neoptera</taxon>
        <taxon>Endopterygota</taxon>
        <taxon>Hymenoptera</taxon>
        <taxon>Apocrita</taxon>
        <taxon>Aculeata</taxon>
        <taxon>Formicoidea</taxon>
        <taxon>Formicidae</taxon>
        <taxon>Myrmicinae</taxon>
        <taxon>Trachymyrmex</taxon>
    </lineage>
</organism>
<proteinExistence type="predicted"/>
<keyword evidence="2" id="KW-1185">Reference proteome</keyword>
<dbReference type="PANTHER" id="PTHR47018">
    <property type="entry name" value="CXC DOMAIN-CONTAINING PROTEIN-RELATED"/>
    <property type="match status" value="1"/>
</dbReference>
<reference evidence="1 2" key="1">
    <citation type="submission" date="2015-09" db="EMBL/GenBank/DDBJ databases">
        <title>Trachymyrmex cornetzi WGS genome.</title>
        <authorList>
            <person name="Nygaard S."/>
            <person name="Hu H."/>
            <person name="Boomsma J."/>
            <person name="Zhang G."/>
        </authorList>
    </citation>
    <scope>NUCLEOTIDE SEQUENCE [LARGE SCALE GENOMIC DNA]</scope>
    <source>
        <strain evidence="1">Tcor2-1</strain>
        <tissue evidence="1">Whole body</tissue>
    </source>
</reference>
<dbReference type="EMBL" id="KQ980963">
    <property type="protein sequence ID" value="KYN11020.1"/>
    <property type="molecule type" value="Genomic_DNA"/>
</dbReference>
<protein>
    <submittedName>
        <fullName evidence="1">Uncharacterized protein</fullName>
    </submittedName>
</protein>
<dbReference type="AlphaFoldDB" id="A0A151IUD0"/>
<evidence type="ECO:0000313" key="1">
    <source>
        <dbReference type="EMBL" id="KYN11020.1"/>
    </source>
</evidence>
<evidence type="ECO:0000313" key="2">
    <source>
        <dbReference type="Proteomes" id="UP000078492"/>
    </source>
</evidence>
<accession>A0A151IUD0</accession>
<gene>
    <name evidence="1" type="ORF">ALC57_16838</name>
</gene>
<dbReference type="Proteomes" id="UP000078492">
    <property type="component" value="Unassembled WGS sequence"/>
</dbReference>
<sequence length="376" mass="42451">MEKICETEFYLSADEFLEDVNASIPESLQFLLNNIILKNKRGSLESYNIKCTSICHAIMSAVRPRSFLSPLQIGVAVMLHRKFASKKIIDILNNLGVCCSYAEACQYVFDNADFNTNTLDAANTFHSMGGIRIITPANCLEKRERVQRRKCRVKASELSEIGKIPFHIFDNSDGKNYEQLVVRDISTPDVDTDIICNADFMWLLGKFTLPEKIPGWNGFMGKLTEQLSFNLSRICPLPFVNSPPSDANTIFTVLKHAATLSLSLNIHKVFVTFDLPLYQKAVQIIYSCPNDNSLKTIMPCLGGFHLLMSYLGAIGFIMAGSGLNEIFSLCYAKTLWIKCYQVTLMQEPYEHTLSCIWLYVIKLSQKLICLKQIKNS</sequence>
<name>A0A151IUD0_9HYME</name>
<dbReference type="PANTHER" id="PTHR47018:SF3">
    <property type="entry name" value="MYCBP-ASSOCIATED PROTEIN"/>
    <property type="match status" value="1"/>
</dbReference>